<comment type="caution">
    <text evidence="1">The sequence shown here is derived from an EMBL/GenBank/DDBJ whole genome shotgun (WGS) entry which is preliminary data.</text>
</comment>
<proteinExistence type="predicted"/>
<evidence type="ECO:0000313" key="1">
    <source>
        <dbReference type="EMBL" id="KAF2548942.1"/>
    </source>
</evidence>
<dbReference type="AlphaFoldDB" id="A0A8S9GY81"/>
<sequence length="101" mass="11594">MPPRRPLELREIALQLARSLRRFSFQPLRENPLLDIFFIVRILCFNNKSVNLFLPKSEGFDLSDHLLPYKSGSGLLLEKMGTCQVSPPCKTIKLSGHGRRE</sequence>
<accession>A0A8S9GY81</accession>
<gene>
    <name evidence="1" type="ORF">F2Q70_00022876</name>
</gene>
<name>A0A8S9GY81_BRACR</name>
<organism evidence="1">
    <name type="scientific">Brassica cretica</name>
    <name type="common">Mustard</name>
    <dbReference type="NCBI Taxonomy" id="69181"/>
    <lineage>
        <taxon>Eukaryota</taxon>
        <taxon>Viridiplantae</taxon>
        <taxon>Streptophyta</taxon>
        <taxon>Embryophyta</taxon>
        <taxon>Tracheophyta</taxon>
        <taxon>Spermatophyta</taxon>
        <taxon>Magnoliopsida</taxon>
        <taxon>eudicotyledons</taxon>
        <taxon>Gunneridae</taxon>
        <taxon>Pentapetalae</taxon>
        <taxon>rosids</taxon>
        <taxon>malvids</taxon>
        <taxon>Brassicales</taxon>
        <taxon>Brassicaceae</taxon>
        <taxon>Brassiceae</taxon>
        <taxon>Brassica</taxon>
    </lineage>
</organism>
<protein>
    <submittedName>
        <fullName evidence="1">Uncharacterized protein</fullName>
    </submittedName>
</protein>
<reference evidence="1" key="1">
    <citation type="submission" date="2019-12" db="EMBL/GenBank/DDBJ databases">
        <title>Genome sequencing and annotation of Brassica cretica.</title>
        <authorList>
            <person name="Studholme D.J."/>
            <person name="Sarris P.F."/>
        </authorList>
    </citation>
    <scope>NUCLEOTIDE SEQUENCE</scope>
    <source>
        <strain evidence="1">PFS-102/07</strain>
        <tissue evidence="1">Leaf</tissue>
    </source>
</reference>
<dbReference type="EMBL" id="QGKY02001925">
    <property type="protein sequence ID" value="KAF2548942.1"/>
    <property type="molecule type" value="Genomic_DNA"/>
</dbReference>